<dbReference type="EMBL" id="OU963862">
    <property type="protein sequence ID" value="CAH0380942.1"/>
    <property type="molecule type" value="Genomic_DNA"/>
</dbReference>
<evidence type="ECO:0000313" key="3">
    <source>
        <dbReference type="Proteomes" id="UP001152759"/>
    </source>
</evidence>
<dbReference type="AlphaFoldDB" id="A0A9N9ZZ42"/>
<feature type="compositionally biased region" description="Basic and acidic residues" evidence="1">
    <location>
        <begin position="198"/>
        <end position="209"/>
    </location>
</feature>
<evidence type="ECO:0000256" key="1">
    <source>
        <dbReference type="SAM" id="MobiDB-lite"/>
    </source>
</evidence>
<gene>
    <name evidence="2" type="ORF">BEMITA_LOCUS643</name>
</gene>
<dbReference type="KEGG" id="btab:109039823"/>
<reference evidence="2" key="1">
    <citation type="submission" date="2021-12" db="EMBL/GenBank/DDBJ databases">
        <authorList>
            <person name="King R."/>
        </authorList>
    </citation>
    <scope>NUCLEOTIDE SEQUENCE</scope>
</reference>
<dbReference type="Gene3D" id="1.20.120.20">
    <property type="entry name" value="Apolipoprotein"/>
    <property type="match status" value="1"/>
</dbReference>
<sequence>MGCSGSSPLVPSHNAPTSNGMRGEPPGYDLHPPSSTNNNGFLNTAKSSWVGLGDNVEDTINQAAEGVKQTFTTKFHEAEEKLEDTVTALRKDIADAISGRKEELDDFQDRIKTDASGLDGEARDMIDSLNNTTESLNSPFAEKIKDEEKAPEDYMPRDEADETDMDESFQRGNDMGGEESGATTDEYGMSSPPDMQNEGDKKTESNDMY</sequence>
<evidence type="ECO:0000313" key="2">
    <source>
        <dbReference type="EMBL" id="CAH0380942.1"/>
    </source>
</evidence>
<dbReference type="Proteomes" id="UP001152759">
    <property type="component" value="Chromosome 1"/>
</dbReference>
<feature type="compositionally biased region" description="Basic and acidic residues" evidence="1">
    <location>
        <begin position="142"/>
        <end position="158"/>
    </location>
</feature>
<proteinExistence type="predicted"/>
<feature type="region of interest" description="Disordered" evidence="1">
    <location>
        <begin position="1"/>
        <end position="46"/>
    </location>
</feature>
<feature type="compositionally biased region" description="Polar residues" evidence="1">
    <location>
        <begin position="1"/>
        <end position="20"/>
    </location>
</feature>
<feature type="compositionally biased region" description="Polar residues" evidence="1">
    <location>
        <begin position="33"/>
        <end position="46"/>
    </location>
</feature>
<name>A0A9N9ZZ42_BEMTA</name>
<keyword evidence="3" id="KW-1185">Reference proteome</keyword>
<protein>
    <submittedName>
        <fullName evidence="2">Uncharacterized protein</fullName>
    </submittedName>
</protein>
<accession>A0A9N9ZZ42</accession>
<organism evidence="2 3">
    <name type="scientific">Bemisia tabaci</name>
    <name type="common">Sweetpotato whitefly</name>
    <name type="synonym">Aleurodes tabaci</name>
    <dbReference type="NCBI Taxonomy" id="7038"/>
    <lineage>
        <taxon>Eukaryota</taxon>
        <taxon>Metazoa</taxon>
        <taxon>Ecdysozoa</taxon>
        <taxon>Arthropoda</taxon>
        <taxon>Hexapoda</taxon>
        <taxon>Insecta</taxon>
        <taxon>Pterygota</taxon>
        <taxon>Neoptera</taxon>
        <taxon>Paraneoptera</taxon>
        <taxon>Hemiptera</taxon>
        <taxon>Sternorrhyncha</taxon>
        <taxon>Aleyrodoidea</taxon>
        <taxon>Aleyrodidae</taxon>
        <taxon>Aleyrodinae</taxon>
        <taxon>Bemisia</taxon>
    </lineage>
</organism>
<feature type="region of interest" description="Disordered" evidence="1">
    <location>
        <begin position="130"/>
        <end position="209"/>
    </location>
</feature>